<dbReference type="EMBL" id="IACN01010624">
    <property type="protein sequence ID" value="LAB48210.1"/>
    <property type="molecule type" value="Transcribed_RNA"/>
</dbReference>
<protein>
    <submittedName>
        <fullName evidence="1">Uncharacterized protein</fullName>
    </submittedName>
</protein>
<accession>A0A2D4NRA0</accession>
<name>A0A2D4NRA0_MICSU</name>
<evidence type="ECO:0000313" key="1">
    <source>
        <dbReference type="EMBL" id="LAB48210.1"/>
    </source>
</evidence>
<sequence length="100" mass="11366">MKSYALSNMESGVVYPVLQLLREVSAVVKIRMVFHRMVFPSSLETSWMFVPRGNYADGNAQDCQEHPQNGPCATYVFPKNFPCCHCEEQGQRIAKRHSQG</sequence>
<organism evidence="1">
    <name type="scientific">Micrurus surinamensis</name>
    <name type="common">Surinam coral snake</name>
    <dbReference type="NCBI Taxonomy" id="129470"/>
    <lineage>
        <taxon>Eukaryota</taxon>
        <taxon>Metazoa</taxon>
        <taxon>Chordata</taxon>
        <taxon>Craniata</taxon>
        <taxon>Vertebrata</taxon>
        <taxon>Euteleostomi</taxon>
        <taxon>Lepidosauria</taxon>
        <taxon>Squamata</taxon>
        <taxon>Bifurcata</taxon>
        <taxon>Unidentata</taxon>
        <taxon>Episquamata</taxon>
        <taxon>Toxicofera</taxon>
        <taxon>Serpentes</taxon>
        <taxon>Colubroidea</taxon>
        <taxon>Elapidae</taxon>
        <taxon>Elapinae</taxon>
        <taxon>Micrurus</taxon>
    </lineage>
</organism>
<reference evidence="1" key="2">
    <citation type="submission" date="2017-11" db="EMBL/GenBank/DDBJ databases">
        <title>Coralsnake Venomics: Analyses of Venom Gland Transcriptomes and Proteomes of Six Brazilian Taxa.</title>
        <authorList>
            <person name="Aird S.D."/>
            <person name="Jorge da Silva N."/>
            <person name="Qiu L."/>
            <person name="Villar-Briones A."/>
            <person name="Aparecida-Saddi V."/>
            <person name="Campos-Telles M.P."/>
            <person name="Grau M."/>
            <person name="Mikheyev A.S."/>
        </authorList>
    </citation>
    <scope>NUCLEOTIDE SEQUENCE</scope>
    <source>
        <tissue evidence="1">Venom_gland</tissue>
    </source>
</reference>
<dbReference type="AlphaFoldDB" id="A0A2D4NRA0"/>
<reference evidence="1" key="1">
    <citation type="submission" date="2017-07" db="EMBL/GenBank/DDBJ databases">
        <authorList>
            <person name="Mikheyev A."/>
            <person name="Grau M."/>
        </authorList>
    </citation>
    <scope>NUCLEOTIDE SEQUENCE</scope>
    <source>
        <tissue evidence="1">Venom_gland</tissue>
    </source>
</reference>
<proteinExistence type="predicted"/>